<gene>
    <name evidence="2" type="ORF">GPM918_LOCUS31517</name>
    <name evidence="3" type="ORF">SRO942_LOCUS32165</name>
</gene>
<dbReference type="Pfam" id="PF00515">
    <property type="entry name" value="TPR_1"/>
    <property type="match status" value="1"/>
</dbReference>
<evidence type="ECO:0000313" key="4">
    <source>
        <dbReference type="Proteomes" id="UP000663829"/>
    </source>
</evidence>
<keyword evidence="4" id="KW-1185">Reference proteome</keyword>
<keyword evidence="1" id="KW-0802">TPR repeat</keyword>
<dbReference type="Gene3D" id="1.25.40.10">
    <property type="entry name" value="Tetratricopeptide repeat domain"/>
    <property type="match status" value="1"/>
</dbReference>
<sequence>TIKETSIRDLINEQATFMWFQLFLETLLQMPQTVESKNEMINECLFNYENDEIKKKKIIEFQQRHSSDTCIQWYTHDSFLYRLLNRALRTQNTNNIFKYRFFIKDLYQQLENLLATTNDQKQLGKPFADIQHYSYNKDENEILFSMGTVFRIVSVELFTEEIWCVKLISNKEENKNLNDLITHFKKEINKIEHHLLILGKFLYFMNDLHKAEKYYHLLFDQISSSALLFDDYYYRNEMIAALFNNLGLVYYTRRNFELALEYYKNALDIYLSHENKFIFQYNDL</sequence>
<dbReference type="SUPFAM" id="SSF48452">
    <property type="entry name" value="TPR-like"/>
    <property type="match status" value="1"/>
</dbReference>
<feature type="repeat" description="TPR" evidence="1">
    <location>
        <begin position="240"/>
        <end position="273"/>
    </location>
</feature>
<dbReference type="OrthoDB" id="10063925at2759"/>
<dbReference type="PROSITE" id="PS50005">
    <property type="entry name" value="TPR"/>
    <property type="match status" value="1"/>
</dbReference>
<accession>A0A815IBU8</accession>
<evidence type="ECO:0000313" key="2">
    <source>
        <dbReference type="EMBL" id="CAF1363915.1"/>
    </source>
</evidence>
<proteinExistence type="predicted"/>
<evidence type="ECO:0000313" key="3">
    <source>
        <dbReference type="EMBL" id="CAF4244586.1"/>
    </source>
</evidence>
<dbReference type="PROSITE" id="PS50293">
    <property type="entry name" value="TPR_REGION"/>
    <property type="match status" value="1"/>
</dbReference>
<name>A0A815IBU8_9BILA</name>
<feature type="non-terminal residue" evidence="2">
    <location>
        <position position="1"/>
    </location>
</feature>
<dbReference type="Proteomes" id="UP000663829">
    <property type="component" value="Unassembled WGS sequence"/>
</dbReference>
<evidence type="ECO:0000256" key="1">
    <source>
        <dbReference type="PROSITE-ProRule" id="PRU00339"/>
    </source>
</evidence>
<dbReference type="SMART" id="SM00028">
    <property type="entry name" value="TPR"/>
    <property type="match status" value="1"/>
</dbReference>
<dbReference type="AlphaFoldDB" id="A0A815IBU8"/>
<reference evidence="2" key="1">
    <citation type="submission" date="2021-02" db="EMBL/GenBank/DDBJ databases">
        <authorList>
            <person name="Nowell W R."/>
        </authorList>
    </citation>
    <scope>NUCLEOTIDE SEQUENCE</scope>
</reference>
<comment type="caution">
    <text evidence="2">The sequence shown here is derived from an EMBL/GenBank/DDBJ whole genome shotgun (WGS) entry which is preliminary data.</text>
</comment>
<dbReference type="Gene3D" id="3.90.176.10">
    <property type="entry name" value="Toxin ADP-ribosyltransferase, Chain A, domain 1"/>
    <property type="match status" value="1"/>
</dbReference>
<organism evidence="2 4">
    <name type="scientific">Didymodactylos carnosus</name>
    <dbReference type="NCBI Taxonomy" id="1234261"/>
    <lineage>
        <taxon>Eukaryota</taxon>
        <taxon>Metazoa</taxon>
        <taxon>Spiralia</taxon>
        <taxon>Gnathifera</taxon>
        <taxon>Rotifera</taxon>
        <taxon>Eurotatoria</taxon>
        <taxon>Bdelloidea</taxon>
        <taxon>Philodinida</taxon>
        <taxon>Philodinidae</taxon>
        <taxon>Didymodactylos</taxon>
    </lineage>
</organism>
<dbReference type="Proteomes" id="UP000681722">
    <property type="component" value="Unassembled WGS sequence"/>
</dbReference>
<dbReference type="SUPFAM" id="SSF56399">
    <property type="entry name" value="ADP-ribosylation"/>
    <property type="match status" value="1"/>
</dbReference>
<dbReference type="InterPro" id="IPR019734">
    <property type="entry name" value="TPR_rpt"/>
</dbReference>
<dbReference type="InterPro" id="IPR011990">
    <property type="entry name" value="TPR-like_helical_dom_sf"/>
</dbReference>
<protein>
    <recommendedName>
        <fullName evidence="5">Tetratricopeptide repeat protein</fullName>
    </recommendedName>
</protein>
<evidence type="ECO:0008006" key="5">
    <source>
        <dbReference type="Google" id="ProtNLM"/>
    </source>
</evidence>
<dbReference type="EMBL" id="CAJOBC010071677">
    <property type="protein sequence ID" value="CAF4244586.1"/>
    <property type="molecule type" value="Genomic_DNA"/>
</dbReference>
<dbReference type="EMBL" id="CAJNOQ010015564">
    <property type="protein sequence ID" value="CAF1363915.1"/>
    <property type="molecule type" value="Genomic_DNA"/>
</dbReference>